<proteinExistence type="predicted"/>
<dbReference type="Proteomes" id="UP000593842">
    <property type="component" value="Chromosome"/>
</dbReference>
<dbReference type="KEGG" id="fit:Fi14EGH31_12360"/>
<keyword evidence="1" id="KW-0175">Coiled coil</keyword>
<keyword evidence="2" id="KW-1133">Transmembrane helix</keyword>
<evidence type="ECO:0000256" key="2">
    <source>
        <dbReference type="SAM" id="Phobius"/>
    </source>
</evidence>
<reference evidence="4" key="1">
    <citation type="submission" date="2020-09" db="EMBL/GenBank/DDBJ databases">
        <title>Complete genome sequencing of Faecalibacillus intestinalis strain 14EGH31.</title>
        <authorList>
            <person name="Sakamoto M."/>
            <person name="Murakami T."/>
            <person name="Mori H."/>
        </authorList>
    </citation>
    <scope>NUCLEOTIDE SEQUENCE [LARGE SCALE GENOMIC DNA]</scope>
    <source>
        <strain evidence="4">14EGH31</strain>
    </source>
</reference>
<evidence type="ECO:0000313" key="4">
    <source>
        <dbReference type="Proteomes" id="UP000593842"/>
    </source>
</evidence>
<protein>
    <submittedName>
        <fullName evidence="3">Uncharacterized protein</fullName>
    </submittedName>
</protein>
<sequence>MGEIMELIKDFLIIIGIFVCMSLGIFFLLHSGDAKKKTKQTVQDTRDSIQETNQQLDDVLEQLQEMNAPLEKAMKAVRSFNEKVLSKK</sequence>
<evidence type="ECO:0000256" key="1">
    <source>
        <dbReference type="SAM" id="Coils"/>
    </source>
</evidence>
<keyword evidence="2" id="KW-0812">Transmembrane</keyword>
<dbReference type="EMBL" id="AP024085">
    <property type="protein sequence ID" value="BCL57524.1"/>
    <property type="molecule type" value="Genomic_DNA"/>
</dbReference>
<gene>
    <name evidence="3" type="ORF">Fi14EGH31_12360</name>
</gene>
<accession>A0A7I8E1X7</accession>
<feature type="coiled-coil region" evidence="1">
    <location>
        <begin position="35"/>
        <end position="73"/>
    </location>
</feature>
<keyword evidence="2" id="KW-0472">Membrane</keyword>
<dbReference type="AlphaFoldDB" id="A0A7I8E1X7"/>
<feature type="transmembrane region" description="Helical" evidence="2">
    <location>
        <begin position="12"/>
        <end position="29"/>
    </location>
</feature>
<organism evidence="3 4">
    <name type="scientific">Faecalibacillus intestinalis</name>
    <dbReference type="NCBI Taxonomy" id="1982626"/>
    <lineage>
        <taxon>Bacteria</taxon>
        <taxon>Bacillati</taxon>
        <taxon>Bacillota</taxon>
        <taxon>Erysipelotrichia</taxon>
        <taxon>Erysipelotrichales</taxon>
        <taxon>Coprobacillaceae</taxon>
        <taxon>Faecalibacillus</taxon>
    </lineage>
</organism>
<evidence type="ECO:0000313" key="3">
    <source>
        <dbReference type="EMBL" id="BCL57524.1"/>
    </source>
</evidence>
<name>A0A7I8E1X7_9FIRM</name>